<gene>
    <name evidence="4" type="ORF">SAMN05661086_00704</name>
</gene>
<sequence>MICRTFESDTLQQYQFVVILSKYNGKILLSRHKERTTWETQGGHIEAGETPLEAANRELYEEAGALEFSIEPMCDYWAGDPDSNQGANGKVFLANIDKLGQIPESEMAEVREFDVLPENLTYTAITPVLFAKIGYYTRKKEICTKRLILEPLGLQHLMSAHAYSGDIENTKYMMYLPNYSVEETKKFLVEAEAEWKKENPDYYEFAILLGGEHIGAVSIYLNQNRTEGELGWIIRKNYWGNGYVAEAAREILTFAKDELGIKRFIAHCDSENTGSYRVMEKLGMHLVSRTKGRKNKASEEEREELKYLLEIK</sequence>
<evidence type="ECO:0000313" key="5">
    <source>
        <dbReference type="Proteomes" id="UP000199659"/>
    </source>
</evidence>
<evidence type="ECO:0000313" key="4">
    <source>
        <dbReference type="EMBL" id="SFR64542.1"/>
    </source>
</evidence>
<dbReference type="GO" id="GO:0016747">
    <property type="term" value="F:acyltransferase activity, transferring groups other than amino-acyl groups"/>
    <property type="evidence" value="ECO:0007669"/>
    <property type="project" value="InterPro"/>
</dbReference>
<dbReference type="PANTHER" id="PTHR43792">
    <property type="entry name" value="GNAT FAMILY, PUTATIVE (AFU_ORTHOLOGUE AFUA_3G00765)-RELATED-RELATED"/>
    <property type="match status" value="1"/>
</dbReference>
<evidence type="ECO:0000259" key="3">
    <source>
        <dbReference type="PROSITE" id="PS51462"/>
    </source>
</evidence>
<dbReference type="PROSITE" id="PS51186">
    <property type="entry name" value="GNAT"/>
    <property type="match status" value="1"/>
</dbReference>
<dbReference type="CDD" id="cd04665">
    <property type="entry name" value="NUDIX_RppH"/>
    <property type="match status" value="1"/>
</dbReference>
<keyword evidence="5" id="KW-1185">Reference proteome</keyword>
<organism evidence="4 5">
    <name type="scientific">Anaeromicropila populeti</name>
    <dbReference type="NCBI Taxonomy" id="37658"/>
    <lineage>
        <taxon>Bacteria</taxon>
        <taxon>Bacillati</taxon>
        <taxon>Bacillota</taxon>
        <taxon>Clostridia</taxon>
        <taxon>Lachnospirales</taxon>
        <taxon>Lachnospiraceae</taxon>
        <taxon>Anaeromicropila</taxon>
    </lineage>
</organism>
<dbReference type="AlphaFoldDB" id="A0A1I6ICT0"/>
<dbReference type="PANTHER" id="PTHR43792:SF1">
    <property type="entry name" value="N-ACETYLTRANSFERASE DOMAIN-CONTAINING PROTEIN"/>
    <property type="match status" value="1"/>
</dbReference>
<name>A0A1I6ICT0_9FIRM</name>
<accession>A0A1I6ICT0</accession>
<dbReference type="Gene3D" id="3.90.79.10">
    <property type="entry name" value="Nucleoside Triphosphate Pyrophosphohydrolase"/>
    <property type="match status" value="1"/>
</dbReference>
<dbReference type="Gene3D" id="3.40.630.30">
    <property type="match status" value="1"/>
</dbReference>
<dbReference type="InterPro" id="IPR000086">
    <property type="entry name" value="NUDIX_hydrolase_dom"/>
</dbReference>
<dbReference type="PROSITE" id="PS51462">
    <property type="entry name" value="NUDIX"/>
    <property type="match status" value="1"/>
</dbReference>
<protein>
    <submittedName>
        <fullName evidence="4">Protein N-acetyltransferase, RimJ/RimL family</fullName>
    </submittedName>
</protein>
<feature type="domain" description="N-acetyltransferase" evidence="2">
    <location>
        <begin position="160"/>
        <end position="312"/>
    </location>
</feature>
<evidence type="ECO:0000259" key="2">
    <source>
        <dbReference type="PROSITE" id="PS51186"/>
    </source>
</evidence>
<dbReference type="InterPro" id="IPR051531">
    <property type="entry name" value="N-acetyltransferase"/>
</dbReference>
<evidence type="ECO:0000256" key="1">
    <source>
        <dbReference type="ARBA" id="ARBA00022801"/>
    </source>
</evidence>
<dbReference type="InterPro" id="IPR014078">
    <property type="entry name" value="Nudix_YtkD"/>
</dbReference>
<reference evidence="4 5" key="1">
    <citation type="submission" date="2016-10" db="EMBL/GenBank/DDBJ databases">
        <authorList>
            <person name="de Groot N.N."/>
        </authorList>
    </citation>
    <scope>NUCLEOTIDE SEQUENCE [LARGE SCALE GENOMIC DNA]</scope>
    <source>
        <strain evidence="4 5">743A</strain>
    </source>
</reference>
<dbReference type="InterPro" id="IPR016181">
    <property type="entry name" value="Acyl_CoA_acyltransferase"/>
</dbReference>
<dbReference type="SUPFAM" id="SSF55811">
    <property type="entry name" value="Nudix"/>
    <property type="match status" value="1"/>
</dbReference>
<keyword evidence="4" id="KW-0808">Transferase</keyword>
<feature type="domain" description="Nudix hydrolase" evidence="3">
    <location>
        <begin position="10"/>
        <end position="133"/>
    </location>
</feature>
<dbReference type="Pfam" id="PF00293">
    <property type="entry name" value="NUDIX"/>
    <property type="match status" value="1"/>
</dbReference>
<dbReference type="SUPFAM" id="SSF55729">
    <property type="entry name" value="Acyl-CoA N-acyltransferases (Nat)"/>
    <property type="match status" value="1"/>
</dbReference>
<dbReference type="Proteomes" id="UP000199659">
    <property type="component" value="Unassembled WGS sequence"/>
</dbReference>
<dbReference type="Pfam" id="PF13302">
    <property type="entry name" value="Acetyltransf_3"/>
    <property type="match status" value="1"/>
</dbReference>
<dbReference type="PROSITE" id="PS00893">
    <property type="entry name" value="NUDIX_BOX"/>
    <property type="match status" value="1"/>
</dbReference>
<keyword evidence="1" id="KW-0378">Hydrolase</keyword>
<dbReference type="EMBL" id="FOYZ01000002">
    <property type="protein sequence ID" value="SFR64542.1"/>
    <property type="molecule type" value="Genomic_DNA"/>
</dbReference>
<dbReference type="STRING" id="37658.SAMN05661086_00704"/>
<dbReference type="InterPro" id="IPR015797">
    <property type="entry name" value="NUDIX_hydrolase-like_dom_sf"/>
</dbReference>
<dbReference type="InterPro" id="IPR020084">
    <property type="entry name" value="NUDIX_hydrolase_CS"/>
</dbReference>
<proteinExistence type="predicted"/>
<dbReference type="InterPro" id="IPR000182">
    <property type="entry name" value="GNAT_dom"/>
</dbReference>
<dbReference type="RefSeq" id="WP_177214525.1">
    <property type="nucleotide sequence ID" value="NZ_FOYZ01000002.1"/>
</dbReference>
<dbReference type="GO" id="GO:0016787">
    <property type="term" value="F:hydrolase activity"/>
    <property type="evidence" value="ECO:0007669"/>
    <property type="project" value="UniProtKB-KW"/>
</dbReference>